<sequence>MEDRVYEMVESLVRSCAPFFLASVALLLRFLVYLYAPYWRVRRVPGPPAKFPVGHVPFLAKHGPDILRAFAKNYGPIFRFHFGRQPVVW</sequence>
<gene>
    <name evidence="2" type="ORF">OPV22_025306</name>
</gene>
<dbReference type="Proteomes" id="UP001222027">
    <property type="component" value="Unassembled WGS sequence"/>
</dbReference>
<dbReference type="SUPFAM" id="SSF48264">
    <property type="entry name" value="Cytochrome P450"/>
    <property type="match status" value="1"/>
</dbReference>
<organism evidence="2 3">
    <name type="scientific">Ensete ventricosum</name>
    <name type="common">Abyssinian banana</name>
    <name type="synonym">Musa ensete</name>
    <dbReference type="NCBI Taxonomy" id="4639"/>
    <lineage>
        <taxon>Eukaryota</taxon>
        <taxon>Viridiplantae</taxon>
        <taxon>Streptophyta</taxon>
        <taxon>Embryophyta</taxon>
        <taxon>Tracheophyta</taxon>
        <taxon>Spermatophyta</taxon>
        <taxon>Magnoliopsida</taxon>
        <taxon>Liliopsida</taxon>
        <taxon>Zingiberales</taxon>
        <taxon>Musaceae</taxon>
        <taxon>Ensete</taxon>
    </lineage>
</organism>
<reference evidence="2 3" key="1">
    <citation type="submission" date="2022-12" db="EMBL/GenBank/DDBJ databases">
        <title>Chromosome-scale assembly of the Ensete ventricosum genome.</title>
        <authorList>
            <person name="Dussert Y."/>
            <person name="Stocks J."/>
            <person name="Wendawek A."/>
            <person name="Woldeyes F."/>
            <person name="Nichols R.A."/>
            <person name="Borrell J.S."/>
        </authorList>
    </citation>
    <scope>NUCLEOTIDE SEQUENCE [LARGE SCALE GENOMIC DNA]</scope>
    <source>
        <strain evidence="3">cv. Maze</strain>
        <tissue evidence="2">Seeds</tissue>
    </source>
</reference>
<dbReference type="EMBL" id="JAQQAF010000007">
    <property type="protein sequence ID" value="KAJ8470963.1"/>
    <property type="molecule type" value="Genomic_DNA"/>
</dbReference>
<name>A0AAV8QJ71_ENSVE</name>
<keyword evidence="3" id="KW-1185">Reference proteome</keyword>
<dbReference type="InterPro" id="IPR036396">
    <property type="entry name" value="Cyt_P450_sf"/>
</dbReference>
<dbReference type="GO" id="GO:0005506">
    <property type="term" value="F:iron ion binding"/>
    <property type="evidence" value="ECO:0007669"/>
    <property type="project" value="InterPro"/>
</dbReference>
<accession>A0AAV8QJ71</accession>
<keyword evidence="1" id="KW-1133">Transmembrane helix</keyword>
<dbReference type="AlphaFoldDB" id="A0AAV8QJ71"/>
<evidence type="ECO:0008006" key="4">
    <source>
        <dbReference type="Google" id="ProtNLM"/>
    </source>
</evidence>
<dbReference type="GO" id="GO:0004497">
    <property type="term" value="F:monooxygenase activity"/>
    <property type="evidence" value="ECO:0007669"/>
    <property type="project" value="InterPro"/>
</dbReference>
<keyword evidence="1" id="KW-0472">Membrane</keyword>
<dbReference type="Gene3D" id="1.10.630.10">
    <property type="entry name" value="Cytochrome P450"/>
    <property type="match status" value="1"/>
</dbReference>
<comment type="caution">
    <text evidence="2">The sequence shown here is derived from an EMBL/GenBank/DDBJ whole genome shotgun (WGS) entry which is preliminary data.</text>
</comment>
<dbReference type="PANTHER" id="PTHR24301">
    <property type="entry name" value="THROMBOXANE-A SYNTHASE"/>
    <property type="match status" value="1"/>
</dbReference>
<protein>
    <recommendedName>
        <fullName evidence="4">Cytochrome P450</fullName>
    </recommendedName>
</protein>
<proteinExistence type="predicted"/>
<dbReference type="GO" id="GO:0020037">
    <property type="term" value="F:heme binding"/>
    <property type="evidence" value="ECO:0007669"/>
    <property type="project" value="InterPro"/>
</dbReference>
<keyword evidence="1" id="KW-0812">Transmembrane</keyword>
<dbReference type="PANTHER" id="PTHR24301:SF8">
    <property type="entry name" value="OS02G0221900 PROTEIN"/>
    <property type="match status" value="1"/>
</dbReference>
<feature type="transmembrane region" description="Helical" evidence="1">
    <location>
        <begin position="12"/>
        <end position="36"/>
    </location>
</feature>
<evidence type="ECO:0000256" key="1">
    <source>
        <dbReference type="SAM" id="Phobius"/>
    </source>
</evidence>
<evidence type="ECO:0000313" key="3">
    <source>
        <dbReference type="Proteomes" id="UP001222027"/>
    </source>
</evidence>
<dbReference type="GO" id="GO:0016705">
    <property type="term" value="F:oxidoreductase activity, acting on paired donors, with incorporation or reduction of molecular oxygen"/>
    <property type="evidence" value="ECO:0007669"/>
    <property type="project" value="InterPro"/>
</dbReference>
<evidence type="ECO:0000313" key="2">
    <source>
        <dbReference type="EMBL" id="KAJ8470963.1"/>
    </source>
</evidence>